<protein>
    <submittedName>
        <fullName evidence="1">Uncharacterized protein</fullName>
    </submittedName>
</protein>
<dbReference type="Proteomes" id="UP000308600">
    <property type="component" value="Unassembled WGS sequence"/>
</dbReference>
<dbReference type="EMBL" id="ML208260">
    <property type="protein sequence ID" value="TFK76339.1"/>
    <property type="molecule type" value="Genomic_DNA"/>
</dbReference>
<proteinExistence type="predicted"/>
<name>A0ACD3BF20_9AGAR</name>
<accession>A0ACD3BF20</accession>
<evidence type="ECO:0000313" key="2">
    <source>
        <dbReference type="Proteomes" id="UP000308600"/>
    </source>
</evidence>
<reference evidence="1 2" key="1">
    <citation type="journal article" date="2019" name="Nat. Ecol. Evol.">
        <title>Megaphylogeny resolves global patterns of mushroom evolution.</title>
        <authorList>
            <person name="Varga T."/>
            <person name="Krizsan K."/>
            <person name="Foldi C."/>
            <person name="Dima B."/>
            <person name="Sanchez-Garcia M."/>
            <person name="Sanchez-Ramirez S."/>
            <person name="Szollosi G.J."/>
            <person name="Szarkandi J.G."/>
            <person name="Papp V."/>
            <person name="Albert L."/>
            <person name="Andreopoulos W."/>
            <person name="Angelini C."/>
            <person name="Antonin V."/>
            <person name="Barry K.W."/>
            <person name="Bougher N.L."/>
            <person name="Buchanan P."/>
            <person name="Buyck B."/>
            <person name="Bense V."/>
            <person name="Catcheside P."/>
            <person name="Chovatia M."/>
            <person name="Cooper J."/>
            <person name="Damon W."/>
            <person name="Desjardin D."/>
            <person name="Finy P."/>
            <person name="Geml J."/>
            <person name="Haridas S."/>
            <person name="Hughes K."/>
            <person name="Justo A."/>
            <person name="Karasinski D."/>
            <person name="Kautmanova I."/>
            <person name="Kiss B."/>
            <person name="Kocsube S."/>
            <person name="Kotiranta H."/>
            <person name="LaButti K.M."/>
            <person name="Lechner B.E."/>
            <person name="Liimatainen K."/>
            <person name="Lipzen A."/>
            <person name="Lukacs Z."/>
            <person name="Mihaltcheva S."/>
            <person name="Morgado L.N."/>
            <person name="Niskanen T."/>
            <person name="Noordeloos M.E."/>
            <person name="Ohm R.A."/>
            <person name="Ortiz-Santana B."/>
            <person name="Ovrebo C."/>
            <person name="Racz N."/>
            <person name="Riley R."/>
            <person name="Savchenko A."/>
            <person name="Shiryaev A."/>
            <person name="Soop K."/>
            <person name="Spirin V."/>
            <person name="Szebenyi C."/>
            <person name="Tomsovsky M."/>
            <person name="Tulloss R.E."/>
            <person name="Uehling J."/>
            <person name="Grigoriev I.V."/>
            <person name="Vagvolgyi C."/>
            <person name="Papp T."/>
            <person name="Martin F.M."/>
            <person name="Miettinen O."/>
            <person name="Hibbett D.S."/>
            <person name="Nagy L.G."/>
        </authorList>
    </citation>
    <scope>NUCLEOTIDE SEQUENCE [LARGE SCALE GENOMIC DNA]</scope>
    <source>
        <strain evidence="1 2">NL-1719</strain>
    </source>
</reference>
<gene>
    <name evidence="1" type="ORF">BDN72DRAFT_808740</name>
</gene>
<keyword evidence="2" id="KW-1185">Reference proteome</keyword>
<evidence type="ECO:0000313" key="1">
    <source>
        <dbReference type="EMBL" id="TFK76339.1"/>
    </source>
</evidence>
<sequence length="380" mass="41989">MPQFEVLPSSSLVLHVWPGDWNLPTIDPSCLAAILYLQCVAPGAFSISTCTNPDLSASGQLPFLTHEQHVTSPLPAIIKYVSGLRRPASSTLDLDARLSNAQRAQSTAWCNYVESNIGDLVYTTLYSISSNWAELTHPTLVSLFPIPQCYFVPGRLRSCYKPRLESAGLWTLAPSESEPKKPFSRGADPENEPKSKTFLRAYERQKVLDKARDSLGIFDRLLGDKPYFYHEKPTTLDVVLAAHILFLVNPTYPDRFLQDYVMVSYPSLVAHAQRVYGAAMSTPLPVSTPVPSGYNLWSLVPKFPIGNKSRPARNQEDVQFDRIRWGFFGLAIGSVVAYFATVGSPIRLIVDVPKGVALPESQGREKETGKGANTVGDNNE</sequence>
<organism evidence="1 2">
    <name type="scientific">Pluteus cervinus</name>
    <dbReference type="NCBI Taxonomy" id="181527"/>
    <lineage>
        <taxon>Eukaryota</taxon>
        <taxon>Fungi</taxon>
        <taxon>Dikarya</taxon>
        <taxon>Basidiomycota</taxon>
        <taxon>Agaricomycotina</taxon>
        <taxon>Agaricomycetes</taxon>
        <taxon>Agaricomycetidae</taxon>
        <taxon>Agaricales</taxon>
        <taxon>Pluteineae</taxon>
        <taxon>Pluteaceae</taxon>
        <taxon>Pluteus</taxon>
    </lineage>
</organism>